<organism evidence="2 3">
    <name type="scientific">Microbacterium azadirachtae</name>
    <dbReference type="NCBI Taxonomy" id="582680"/>
    <lineage>
        <taxon>Bacteria</taxon>
        <taxon>Bacillati</taxon>
        <taxon>Actinomycetota</taxon>
        <taxon>Actinomycetes</taxon>
        <taxon>Micrococcales</taxon>
        <taxon>Microbacteriaceae</taxon>
        <taxon>Microbacterium</taxon>
    </lineage>
</organism>
<name>A0A0F0LER3_9MICO</name>
<dbReference type="STRING" id="582680.RS86_02913"/>
<protein>
    <recommendedName>
        <fullName evidence="4">DUF3093 domain-containing protein</fullName>
    </recommendedName>
</protein>
<evidence type="ECO:0008006" key="4">
    <source>
        <dbReference type="Google" id="ProtNLM"/>
    </source>
</evidence>
<dbReference type="EMBL" id="JYIX01000038">
    <property type="protein sequence ID" value="KJL31638.1"/>
    <property type="molecule type" value="Genomic_DNA"/>
</dbReference>
<keyword evidence="3" id="KW-1185">Reference proteome</keyword>
<dbReference type="PATRIC" id="fig|582680.6.peg.2992"/>
<evidence type="ECO:0000256" key="1">
    <source>
        <dbReference type="SAM" id="Phobius"/>
    </source>
</evidence>
<comment type="caution">
    <text evidence="2">The sequence shown here is derived from an EMBL/GenBank/DDBJ whole genome shotgun (WGS) entry which is preliminary data.</text>
</comment>
<dbReference type="Pfam" id="PF11292">
    <property type="entry name" value="DUF3093"/>
    <property type="match status" value="1"/>
</dbReference>
<reference evidence="2 3" key="1">
    <citation type="submission" date="2015-02" db="EMBL/GenBank/DDBJ databases">
        <title>Draft genome sequences of ten Microbacterium spp. with emphasis on heavy metal contaminated environments.</title>
        <authorList>
            <person name="Corretto E."/>
        </authorList>
    </citation>
    <scope>NUCLEOTIDE SEQUENCE [LARGE SCALE GENOMIC DNA]</scope>
    <source>
        <strain evidence="2 3">ARN176</strain>
    </source>
</reference>
<evidence type="ECO:0000313" key="2">
    <source>
        <dbReference type="EMBL" id="KJL31638.1"/>
    </source>
</evidence>
<proteinExistence type="predicted"/>
<feature type="transmembrane region" description="Helical" evidence="1">
    <location>
        <begin position="49"/>
        <end position="67"/>
    </location>
</feature>
<dbReference type="AlphaFoldDB" id="A0A0F0LER3"/>
<dbReference type="Proteomes" id="UP000033740">
    <property type="component" value="Unassembled WGS sequence"/>
</dbReference>
<dbReference type="InterPro" id="IPR021443">
    <property type="entry name" value="DUF3093"/>
</dbReference>
<keyword evidence="1" id="KW-1133">Transmembrane helix</keyword>
<gene>
    <name evidence="2" type="ORF">RS86_02913</name>
</gene>
<feature type="transmembrane region" description="Helical" evidence="1">
    <location>
        <begin position="25"/>
        <end position="43"/>
    </location>
</feature>
<dbReference type="RefSeq" id="WP_045273000.1">
    <property type="nucleotide sequence ID" value="NZ_JYIX01000038.1"/>
</dbReference>
<accession>A0A0F0LER3</accession>
<keyword evidence="1" id="KW-0472">Membrane</keyword>
<sequence>MQNAAREAGAASAAVRYRERLAPSLWLFLAAALGGPMLTLVFVPAGSGIALVVGVIATLAIIALMIAGSPRVAVEQNVLRAGRAWIDASWLGEPEIRTGEDARQARGPGLPARGWHLIRGGIDGVVVVPNTDPADPAPSWTISSRTPDRLAAAIDAARASASPRS</sequence>
<keyword evidence="1" id="KW-0812">Transmembrane</keyword>
<evidence type="ECO:0000313" key="3">
    <source>
        <dbReference type="Proteomes" id="UP000033740"/>
    </source>
</evidence>